<reference evidence="2" key="2">
    <citation type="submission" date="2020-10" db="UniProtKB">
        <authorList>
            <consortium name="WormBaseParasite"/>
        </authorList>
    </citation>
    <scope>IDENTIFICATION</scope>
</reference>
<accession>A0A7E4VS90</accession>
<proteinExistence type="predicted"/>
<protein>
    <submittedName>
        <fullName evidence="2">Recep_L_domain domain-containing protein</fullName>
    </submittedName>
</protein>
<sequence>MVVYPETIILTTPGKTEITADSPTIQLIAEQVILQNNFYVDGTFKVNLKLLNKLVMQPTVVKLLNCVNDAFFEIAGPFSISVKHVDLRECVCKKKHFKKQMKRIRETFPNLVKIWDN</sequence>
<dbReference type="Proteomes" id="UP000492821">
    <property type="component" value="Unassembled WGS sequence"/>
</dbReference>
<evidence type="ECO:0000313" key="1">
    <source>
        <dbReference type="Proteomes" id="UP000492821"/>
    </source>
</evidence>
<reference evidence="1" key="1">
    <citation type="journal article" date="2013" name="Genetics">
        <title>The draft genome and transcriptome of Panagrellus redivivus are shaped by the harsh demands of a free-living lifestyle.</title>
        <authorList>
            <person name="Srinivasan J."/>
            <person name="Dillman A.R."/>
            <person name="Macchietto M.G."/>
            <person name="Heikkinen L."/>
            <person name="Lakso M."/>
            <person name="Fracchia K.M."/>
            <person name="Antoshechkin I."/>
            <person name="Mortazavi A."/>
            <person name="Wong G."/>
            <person name="Sternberg P.W."/>
        </authorList>
    </citation>
    <scope>NUCLEOTIDE SEQUENCE [LARGE SCALE GENOMIC DNA]</scope>
    <source>
        <strain evidence="1">MT8872</strain>
    </source>
</reference>
<keyword evidence="1" id="KW-1185">Reference proteome</keyword>
<name>A0A7E4VS90_PANRE</name>
<dbReference type="AlphaFoldDB" id="A0A7E4VS90"/>
<evidence type="ECO:0000313" key="2">
    <source>
        <dbReference type="WBParaSite" id="Pan_g2801.t1"/>
    </source>
</evidence>
<organism evidence="1 2">
    <name type="scientific">Panagrellus redivivus</name>
    <name type="common">Microworm</name>
    <dbReference type="NCBI Taxonomy" id="6233"/>
    <lineage>
        <taxon>Eukaryota</taxon>
        <taxon>Metazoa</taxon>
        <taxon>Ecdysozoa</taxon>
        <taxon>Nematoda</taxon>
        <taxon>Chromadorea</taxon>
        <taxon>Rhabditida</taxon>
        <taxon>Tylenchina</taxon>
        <taxon>Panagrolaimomorpha</taxon>
        <taxon>Panagrolaimoidea</taxon>
        <taxon>Panagrolaimidae</taxon>
        <taxon>Panagrellus</taxon>
    </lineage>
</organism>
<dbReference type="WBParaSite" id="Pan_g2801.t1">
    <property type="protein sequence ID" value="Pan_g2801.t1"/>
    <property type="gene ID" value="Pan_g2801"/>
</dbReference>